<dbReference type="GO" id="GO:0005524">
    <property type="term" value="F:ATP binding"/>
    <property type="evidence" value="ECO:0007669"/>
    <property type="project" value="UniProtKB-KW"/>
</dbReference>
<evidence type="ECO:0000256" key="4">
    <source>
        <dbReference type="ARBA" id="ARBA00022801"/>
    </source>
</evidence>
<dbReference type="GO" id="GO:0009378">
    <property type="term" value="F:four-way junction helicase activity"/>
    <property type="evidence" value="ECO:0007669"/>
    <property type="project" value="TreeGrafter"/>
</dbReference>
<dbReference type="PANTHER" id="PTHR13710:SF105">
    <property type="entry name" value="ATP-DEPENDENT DNA HELICASE Q1"/>
    <property type="match status" value="1"/>
</dbReference>
<keyword evidence="5 15" id="KW-0347">Helicase</keyword>
<evidence type="ECO:0000256" key="5">
    <source>
        <dbReference type="ARBA" id="ARBA00022806"/>
    </source>
</evidence>
<dbReference type="SMART" id="SM00487">
    <property type="entry name" value="DEXDc"/>
    <property type="match status" value="1"/>
</dbReference>
<keyword evidence="6" id="KW-0067">ATP-binding</keyword>
<dbReference type="SUPFAM" id="SSF52540">
    <property type="entry name" value="P-loop containing nucleoside triphosphate hydrolases"/>
    <property type="match status" value="1"/>
</dbReference>
<keyword evidence="2" id="KW-0479">Metal-binding</keyword>
<dbReference type="GO" id="GO:0030894">
    <property type="term" value="C:replisome"/>
    <property type="evidence" value="ECO:0007669"/>
    <property type="project" value="TreeGrafter"/>
</dbReference>
<keyword evidence="8" id="KW-0413">Isomerase</keyword>
<evidence type="ECO:0000256" key="1">
    <source>
        <dbReference type="ARBA" id="ARBA00005446"/>
    </source>
</evidence>
<evidence type="ECO:0000256" key="3">
    <source>
        <dbReference type="ARBA" id="ARBA00022741"/>
    </source>
</evidence>
<dbReference type="InterPro" id="IPR004589">
    <property type="entry name" value="DNA_helicase_ATP-dep_RecQ"/>
</dbReference>
<comment type="similarity">
    <text evidence="1">Belongs to the helicase family. RecQ subfamily.</text>
</comment>
<dbReference type="Pfam" id="PF00271">
    <property type="entry name" value="Helicase_C"/>
    <property type="match status" value="1"/>
</dbReference>
<keyword evidence="16" id="KW-1185">Reference proteome</keyword>
<evidence type="ECO:0000256" key="10">
    <source>
        <dbReference type="ARBA" id="ARBA00034808"/>
    </source>
</evidence>
<dbReference type="PROSITE" id="PS51192">
    <property type="entry name" value="HELICASE_ATP_BIND_1"/>
    <property type="match status" value="1"/>
</dbReference>
<dbReference type="GO" id="GO:0006310">
    <property type="term" value="P:DNA recombination"/>
    <property type="evidence" value="ECO:0007669"/>
    <property type="project" value="InterPro"/>
</dbReference>
<dbReference type="Pfam" id="PF16124">
    <property type="entry name" value="RecQ_Zn_bind"/>
    <property type="match status" value="1"/>
</dbReference>
<dbReference type="GO" id="GO:0016787">
    <property type="term" value="F:hydrolase activity"/>
    <property type="evidence" value="ECO:0007669"/>
    <property type="project" value="UniProtKB-KW"/>
</dbReference>
<dbReference type="InterPro" id="IPR027417">
    <property type="entry name" value="P-loop_NTPase"/>
</dbReference>
<dbReference type="GO" id="GO:0043138">
    <property type="term" value="F:3'-5' DNA helicase activity"/>
    <property type="evidence" value="ECO:0007669"/>
    <property type="project" value="UniProtKB-EC"/>
</dbReference>
<dbReference type="PROSITE" id="PS51194">
    <property type="entry name" value="HELICASE_CTER"/>
    <property type="match status" value="1"/>
</dbReference>
<comment type="catalytic activity">
    <reaction evidence="9">
        <text>Couples ATP hydrolysis with the unwinding of duplex DNA by translocating in the 3'-5' direction.</text>
        <dbReference type="EC" id="5.6.2.4"/>
    </reaction>
</comment>
<evidence type="ECO:0000259" key="13">
    <source>
        <dbReference type="PROSITE" id="PS51192"/>
    </source>
</evidence>
<evidence type="ECO:0000256" key="7">
    <source>
        <dbReference type="ARBA" id="ARBA00023125"/>
    </source>
</evidence>
<dbReference type="InterPro" id="IPR014001">
    <property type="entry name" value="Helicase_ATP-bd"/>
</dbReference>
<dbReference type="Pfam" id="PF00270">
    <property type="entry name" value="DEAD"/>
    <property type="match status" value="1"/>
</dbReference>
<dbReference type="STRING" id="574651.SAMN04487968_111111"/>
<evidence type="ECO:0000256" key="8">
    <source>
        <dbReference type="ARBA" id="ARBA00023235"/>
    </source>
</evidence>
<keyword evidence="4" id="KW-0378">Hydrolase</keyword>
<evidence type="ECO:0000256" key="11">
    <source>
        <dbReference type="ARBA" id="ARBA00044535"/>
    </source>
</evidence>
<evidence type="ECO:0000313" key="15">
    <source>
        <dbReference type="EMBL" id="SFC79118.1"/>
    </source>
</evidence>
<dbReference type="GO" id="GO:0043590">
    <property type="term" value="C:bacterial nucleoid"/>
    <property type="evidence" value="ECO:0007669"/>
    <property type="project" value="TreeGrafter"/>
</dbReference>
<evidence type="ECO:0000259" key="14">
    <source>
        <dbReference type="PROSITE" id="PS51194"/>
    </source>
</evidence>
<feature type="domain" description="Helicase ATP-binding" evidence="13">
    <location>
        <begin position="30"/>
        <end position="200"/>
    </location>
</feature>
<keyword evidence="3" id="KW-0547">Nucleotide-binding</keyword>
<evidence type="ECO:0000256" key="2">
    <source>
        <dbReference type="ARBA" id="ARBA00022723"/>
    </source>
</evidence>
<dbReference type="NCBIfam" id="TIGR00614">
    <property type="entry name" value="recQ_fam"/>
    <property type="match status" value="1"/>
</dbReference>
<dbReference type="GO" id="GO:0046872">
    <property type="term" value="F:metal ion binding"/>
    <property type="evidence" value="ECO:0007669"/>
    <property type="project" value="UniProtKB-KW"/>
</dbReference>
<sequence>MTSATIAKVRRAARERFDHDRLLPGQADATAALLDGHDVLLVAPTGAGKSLVYQLAGLLIDGPTVVVSPLLALQHDQITGIEASGAGARAVRISSAETQSERGEALERLAAGEVEFLFLAPEQLANAEVLEKVAALRPSLVAVDEAHCVSAWGHDFRPDYFRLGDLLGELGDHRTVAMTATAAPPVRDDIRDRLRLRDARTVVTGFVRDNLALRVVRVADESSQRQAVLDAVAAASGPGIVYCRTRPATEEYAELLAAQGRTPVVYHAGLGGRRRDEAHRRFMADEADLVVATSAFGMGIDKPDVRFVVHAQIPESPDTYYQEVGRAGRDGAPADGVLVYRSEDLALGRFFSAGLPRRRDVETVVAARGRVATEPAAVVEATGFGRRKAGRLLNLVALAEQTGASEADLTSTALDLAESRRSLEHSRVDMMRAYAETDRCRADFLVGYFGEGVDERCGVCDNCRDGRAPDPAEEKNAPFPTQSRVRHDEFGEGVVTDVEDDRLTVLFDEVGYRTLSVDLVTEQGLLAITDG</sequence>
<protein>
    <recommendedName>
        <fullName evidence="11">ATP-dependent DNA helicase RecQ</fullName>
        <ecNumber evidence="10">5.6.2.4</ecNumber>
    </recommendedName>
    <alternativeName>
        <fullName evidence="12">DNA 3'-5' helicase RecQ</fullName>
    </alternativeName>
</protein>
<evidence type="ECO:0000313" key="16">
    <source>
        <dbReference type="Proteomes" id="UP000198832"/>
    </source>
</evidence>
<evidence type="ECO:0000256" key="12">
    <source>
        <dbReference type="ARBA" id="ARBA00044550"/>
    </source>
</evidence>
<proteinExistence type="inferred from homology"/>
<dbReference type="InterPro" id="IPR001650">
    <property type="entry name" value="Helicase_C-like"/>
</dbReference>
<dbReference type="GO" id="GO:0005737">
    <property type="term" value="C:cytoplasm"/>
    <property type="evidence" value="ECO:0007669"/>
    <property type="project" value="TreeGrafter"/>
</dbReference>
<dbReference type="Proteomes" id="UP000198832">
    <property type="component" value="Unassembled WGS sequence"/>
</dbReference>
<dbReference type="SMART" id="SM00490">
    <property type="entry name" value="HELICc"/>
    <property type="match status" value="1"/>
</dbReference>
<dbReference type="EC" id="5.6.2.4" evidence="10"/>
<evidence type="ECO:0000256" key="9">
    <source>
        <dbReference type="ARBA" id="ARBA00034617"/>
    </source>
</evidence>
<dbReference type="CDD" id="cd17920">
    <property type="entry name" value="DEXHc_RecQ"/>
    <property type="match status" value="1"/>
</dbReference>
<dbReference type="GO" id="GO:0003677">
    <property type="term" value="F:DNA binding"/>
    <property type="evidence" value="ECO:0007669"/>
    <property type="project" value="UniProtKB-KW"/>
</dbReference>
<keyword evidence="7" id="KW-0238">DNA-binding</keyword>
<dbReference type="InterPro" id="IPR011545">
    <property type="entry name" value="DEAD/DEAH_box_helicase_dom"/>
</dbReference>
<dbReference type="AlphaFoldDB" id="A0A1I1M7C6"/>
<name>A0A1I1M7C6_9ACTN</name>
<dbReference type="InterPro" id="IPR032284">
    <property type="entry name" value="RecQ_Zn-bd"/>
</dbReference>
<gene>
    <name evidence="15" type="ORF">SAMN04487968_111111</name>
</gene>
<dbReference type="EMBL" id="FOLB01000011">
    <property type="protein sequence ID" value="SFC79118.1"/>
    <property type="molecule type" value="Genomic_DNA"/>
</dbReference>
<evidence type="ECO:0000256" key="6">
    <source>
        <dbReference type="ARBA" id="ARBA00022840"/>
    </source>
</evidence>
<dbReference type="GO" id="GO:0006281">
    <property type="term" value="P:DNA repair"/>
    <property type="evidence" value="ECO:0007669"/>
    <property type="project" value="TreeGrafter"/>
</dbReference>
<dbReference type="PANTHER" id="PTHR13710">
    <property type="entry name" value="DNA HELICASE RECQ FAMILY MEMBER"/>
    <property type="match status" value="1"/>
</dbReference>
<accession>A0A1I1M7C6</accession>
<organism evidence="15 16">
    <name type="scientific">Nocardioides terrae</name>
    <dbReference type="NCBI Taxonomy" id="574651"/>
    <lineage>
        <taxon>Bacteria</taxon>
        <taxon>Bacillati</taxon>
        <taxon>Actinomycetota</taxon>
        <taxon>Actinomycetes</taxon>
        <taxon>Propionibacteriales</taxon>
        <taxon>Nocardioidaceae</taxon>
        <taxon>Nocardioides</taxon>
    </lineage>
</organism>
<dbReference type="RefSeq" id="WP_217645357.1">
    <property type="nucleotide sequence ID" value="NZ_FOLB01000011.1"/>
</dbReference>
<reference evidence="15 16" key="1">
    <citation type="submission" date="2016-10" db="EMBL/GenBank/DDBJ databases">
        <authorList>
            <person name="de Groot N.N."/>
        </authorList>
    </citation>
    <scope>NUCLEOTIDE SEQUENCE [LARGE SCALE GENOMIC DNA]</scope>
    <source>
        <strain evidence="15 16">CGMCC 1.7056</strain>
    </source>
</reference>
<feature type="domain" description="Helicase C-terminal" evidence="14">
    <location>
        <begin position="224"/>
        <end position="372"/>
    </location>
</feature>
<dbReference type="Gene3D" id="3.40.50.300">
    <property type="entry name" value="P-loop containing nucleotide triphosphate hydrolases"/>
    <property type="match status" value="2"/>
</dbReference>